<dbReference type="PROSITE" id="PS50879">
    <property type="entry name" value="RNASE_H_1"/>
    <property type="match status" value="1"/>
</dbReference>
<dbReference type="InterPro" id="IPR012337">
    <property type="entry name" value="RNaseH-like_sf"/>
</dbReference>
<dbReference type="Gene3D" id="3.60.10.10">
    <property type="entry name" value="Endonuclease/exonuclease/phosphatase"/>
    <property type="match status" value="1"/>
</dbReference>
<evidence type="ECO:0000256" key="1">
    <source>
        <dbReference type="SAM" id="MobiDB-lite"/>
    </source>
</evidence>
<feature type="region of interest" description="Disordered" evidence="1">
    <location>
        <begin position="1197"/>
        <end position="1242"/>
    </location>
</feature>
<dbReference type="GO" id="GO:0004523">
    <property type="term" value="F:RNA-DNA hybrid ribonuclease activity"/>
    <property type="evidence" value="ECO:0007669"/>
    <property type="project" value="InterPro"/>
</dbReference>
<reference evidence="3" key="1">
    <citation type="submission" date="2022-10" db="EMBL/GenBank/DDBJ databases">
        <authorList>
            <person name="Chen Y."/>
            <person name="Dougan E. K."/>
            <person name="Chan C."/>
            <person name="Rhodes N."/>
            <person name="Thang M."/>
        </authorList>
    </citation>
    <scope>NUCLEOTIDE SEQUENCE</scope>
</reference>
<dbReference type="InterPro" id="IPR036397">
    <property type="entry name" value="RNaseH_sf"/>
</dbReference>
<dbReference type="OrthoDB" id="415871at2759"/>
<organism evidence="3">
    <name type="scientific">Cladocopium goreaui</name>
    <dbReference type="NCBI Taxonomy" id="2562237"/>
    <lineage>
        <taxon>Eukaryota</taxon>
        <taxon>Sar</taxon>
        <taxon>Alveolata</taxon>
        <taxon>Dinophyceae</taxon>
        <taxon>Suessiales</taxon>
        <taxon>Symbiodiniaceae</taxon>
        <taxon>Cladocopium</taxon>
    </lineage>
</organism>
<dbReference type="Gene3D" id="3.30.420.10">
    <property type="entry name" value="Ribonuclease H-like superfamily/Ribonuclease H"/>
    <property type="match status" value="1"/>
</dbReference>
<dbReference type="InterPro" id="IPR036691">
    <property type="entry name" value="Endo/exonu/phosph_ase_sf"/>
</dbReference>
<dbReference type="SUPFAM" id="SSF53098">
    <property type="entry name" value="Ribonuclease H-like"/>
    <property type="match status" value="1"/>
</dbReference>
<feature type="region of interest" description="Disordered" evidence="1">
    <location>
        <begin position="701"/>
        <end position="723"/>
    </location>
</feature>
<feature type="region of interest" description="Disordered" evidence="1">
    <location>
        <begin position="918"/>
        <end position="943"/>
    </location>
</feature>
<feature type="compositionally biased region" description="Polar residues" evidence="1">
    <location>
        <begin position="931"/>
        <end position="940"/>
    </location>
</feature>
<evidence type="ECO:0000259" key="2">
    <source>
        <dbReference type="PROSITE" id="PS50879"/>
    </source>
</evidence>
<protein>
    <recommendedName>
        <fullName evidence="2">RNase H type-1 domain-containing protein</fullName>
    </recommendedName>
</protein>
<proteinExistence type="predicted"/>
<keyword evidence="5" id="KW-1185">Reference proteome</keyword>
<dbReference type="EMBL" id="CAMXCT030000791">
    <property type="protein sequence ID" value="CAL4770635.1"/>
    <property type="molecule type" value="Genomic_DNA"/>
</dbReference>
<reference evidence="4 5" key="2">
    <citation type="submission" date="2024-05" db="EMBL/GenBank/DDBJ databases">
        <authorList>
            <person name="Chen Y."/>
            <person name="Shah S."/>
            <person name="Dougan E. K."/>
            <person name="Thang M."/>
            <person name="Chan C."/>
        </authorList>
    </citation>
    <scope>NUCLEOTIDE SEQUENCE [LARGE SCALE GENOMIC DNA]</scope>
</reference>
<gene>
    <name evidence="3" type="ORF">C1SCF055_LOCUS10943</name>
</gene>
<dbReference type="GO" id="GO:0003676">
    <property type="term" value="F:nucleic acid binding"/>
    <property type="evidence" value="ECO:0007669"/>
    <property type="project" value="InterPro"/>
</dbReference>
<sequence length="3024" mass="344541">MPPLPPPTTPWTGYNMQNMPGMHFPQQMPHMQPATPQAMAAAPPAQGPQQPLAPLAPVLHPSMPPQISVETAQKEFIEMAKARQMELPPDMRQRVQRMSKSEGAQATKELHTAVRTLGFARKDVEEALQARCNLITSWKHFLADAVQQWQGYTTLFQQQEQELQARIQQAHAVFATAKEQAEQSQAEAGKISTIEIVDDEEELKGEQASVEKTSGQIQEGLTHLTASLQQLQASAEAIETMEKAAKRPRTSENAANDEAMEAKGDFTSDGAKHWDSSTPAIIMKWNNRAVCNEAFVSEWQAIESALRLSREFLMPLSIATTWSNSASSQCRDAAFHQLEHPTTKTSRRSSLRVGFAEDLELWIGIEDSMKMYKLNVPIEVGATRTTPWSCPNTPFSEDAHRDQRFVAHSSSDGHINIQRLSSRPTWASGIEAILNEEGQVDESEEDMVVYLTSYFISHRDLHRHAEPRILRFDREVEEWEREVRFMWEDLVDHDAAIDVVIVRPDPPREQANVMSKLDTMSSQKHKRLRSSTEDIRRTVIFTLDGRAFPASLSWNDLEDQHATVARLGGFHEGHIAQLWQVTHRPHDLIRLNLQCKIVQLRTEPRPTSFMKIILIDIDIYSTQSLQPFAMRRQARWMPRVINRRSVFRLLSLDEQFQEQEEHCYLWHNHDAIAASQTEPLRLEDGDYIQIHIGEKISSLSCDSASREASNGTGNESWNPPDAQDEDEHIELFQRSIAQLPKVWQTLQQQLQQTQLKVAPEHVRRFGLELIPRLGLTISWSHGKRISTLRWMWSYIWYSRNPLVPIWSAFWPIIEQSHRREHTIGLISIVRQGHRQMRIRHAAYSLPELLSRNYVLRISEVYQECQSHPLHCRVQQGMIPFGLFDIEEIPRAVGIVVELPNVAEPQPIPDDGTELMQRTTTRWQRRAQPQQESSDASSTGGSCEGFSFNPNAPSFVPQPDLNSVPEAIEELHQHWQQTAYAWEGESASTMVMTWFVDQFHPGYRVCLQPRPVRLFEDFTQWEVQLRNVWRDRSLQGAPIMIHVVEPPPPQVHPDIATHVLLVQNPQDTMSTIVLTGVDSTTARSLLFTQMAVTMQENFVLDQLLMLIGLGHQCLSPGTQYFCMAWYGNTAIPIGTPFPIRDGYGIILRVGFRPVQPVPADANALLQTALRGEKRHENSAERRSGTCERLTAATVAHEQRPQEATEGIHRNVHALPPVQENKKKERTDWPTQQQPQRNHRPIFDGSQVEDRVPSTMLAVGITIPELQQFFNPANHPLHRDLSGFEIPEICQQLIEDCVMHQRIDRLLIYADGSSQSKYKRKPPLWIEEHDISDSWCFAVFGENYDSDKLMFIGFQCQQVLYNEAAPHHLGTAHIGADAAECEAMCWAALWRLAQNHRIPTVFLTDSQLTRGQANGDTGASTTSIPFCTLRGLFQALQAVLPGDQLKIQHVMGHAGDAGNEFVDFFAKIEAIHSLHLPRQTFDSGRWLKVIPYLWMLLHQAADLPPLTTQGFDISAPELPALDGQLLQPAKSKQAPPARLQQVSLSLCSANVRSLYTKPHGHAGKLDFLRGQMKQLKLNVVGIQEARSHAGQSAAEQVLRISGGDQQGQLGVELWVNLTQPYAYQGRTPVFFQRMDFVVVEATPRTLLVLHDHPSHRFWFLVAHGPQSGRPQEEREEWWMHLTTLLFQHVQSDKIFILIDANAATGPRDDIHIFQHDDRTSVNTKYFTEFLREMDMAVPSTGARHEGPHHTWTSPIDAEQYRLDYVLLRTDMVGDCVHSQTVPEFDLGNYGDHIAVAIQVQWNAACSQLSRHHCQSERGPGVQRSSITYQKMHDALTDYQPLPWAQDIETQVNHMNQFVHSRLRKHCSRQEAAPKKQCLSGEVWTLRSQRIRTKKTLVEVQQRLRAELLFKALSSWRNHAETPDADIASYMTTLLCGKLRIVACLHRLDRTLRHALQQAKGRALDEQLRQMPHDAAASTVLHEIKQIIGTTNFKKKKSTPLPLINRTDGTPCRSIQEVQDRWIHFFQFMECGERLDVHALRQKWIANLSTFRRSDVHLCLQDLPSLTDLEQAFRNVKANKATGDDGIPSEICHACPAAMARITYTQLMKLCAHGQEADYYEGFMQQQQVGGRRKVPVQLGTHMVRALRLPPSAMTELARLLDLPGATEQAGLPQHLRLAMCAIHTDTHFHVEGQTDRVRTQAGSRPGDPFADVVFGYLFSRILGVVEQRLIQEQLLDQIPEYKSGISLVREPEQAAPERPMLGPTWMDDLAICISGPSAIDLERKAALTAGILLETCMEHGVTPNLTRGKTELLLALRGKGSRNSRRAHFSERQGRQMQIVHEHGTDSIAVVGSYVHLGGKAHHSGENKVEARRRVSIANEAFNHHRRQLFQNSQISLQRRRELFDTLVMSKLCFGMESWTFRDQQLVNYIHGAIIRLDKRLIKVPANHHMDDYEVLATCRLPSPKTLFRRARLRYLLTLFNCEEAVPWGLFQQDQTWCNMLKDDLHWMWQQLSNTCTLRNPADHPEEWFYITRFHKKYWKTLVHRATTLDIMKNSDNWQLRQIHFHVFDHLQSVGELNSPPPRPEVTPAKGMYGCIACGKKCRTLAGEAAHMFRCHGKVAEFRRFSDTTSCPACLREYHTVDRLHAHLRHGRRCQAQLRGMKMHRPITPGIGSQHNTVLKQRHDGLLPYQPAAGPPPRPMPLIDAQHHDLEAYEKIALECFEQGCHGRDHLRGQLFAIVQGLEISWTSLTRTVEQLIHDFTDENCELAQLPKSDIHHLLGSLRDPTHWPFVTNNAGDPEPGHRVEPLETYEVWSERLAQDFSQQPWRPDQEQPHRPFAERIILHAYSGRRRHGDVQWFLEECAAQHPDVIMHVISLDIVINSHYGDIGREEVRARWYTGMRQGYVAGFLSGPPCCTWSKELASIWRLPLLQLLSRLPGMQHLNMAQGLLGRSIGTDETGVYRTAELKEYPPAMCAAMAHAFTDATLTAIHAVPEQHVEHVPQDFLDLCQTMVSHDFGVEYGPDCVQ</sequence>
<dbReference type="SUPFAM" id="SSF56219">
    <property type="entry name" value="DNase I-like"/>
    <property type="match status" value="1"/>
</dbReference>
<accession>A0A9P1C1Y2</accession>
<feature type="compositionally biased region" description="Basic and acidic residues" evidence="1">
    <location>
        <begin position="1197"/>
        <end position="1207"/>
    </location>
</feature>
<dbReference type="InterPro" id="IPR002156">
    <property type="entry name" value="RNaseH_domain"/>
</dbReference>
<evidence type="ECO:0000313" key="4">
    <source>
        <dbReference type="EMBL" id="CAL4770635.1"/>
    </source>
</evidence>
<dbReference type="Proteomes" id="UP001152797">
    <property type="component" value="Unassembled WGS sequence"/>
</dbReference>
<dbReference type="EMBL" id="CAMXCT020000791">
    <property type="protein sequence ID" value="CAL1136698.1"/>
    <property type="molecule type" value="Genomic_DNA"/>
</dbReference>
<feature type="compositionally biased region" description="Low complexity" evidence="1">
    <location>
        <begin position="918"/>
        <end position="930"/>
    </location>
</feature>
<feature type="region of interest" description="Disordered" evidence="1">
    <location>
        <begin position="29"/>
        <end position="53"/>
    </location>
</feature>
<evidence type="ECO:0000313" key="5">
    <source>
        <dbReference type="Proteomes" id="UP001152797"/>
    </source>
</evidence>
<feature type="compositionally biased region" description="Polar residues" evidence="1">
    <location>
        <begin position="701"/>
        <end position="717"/>
    </location>
</feature>
<evidence type="ECO:0000313" key="3">
    <source>
        <dbReference type="EMBL" id="CAI3983323.1"/>
    </source>
</evidence>
<dbReference type="EMBL" id="CAMXCT010000791">
    <property type="protein sequence ID" value="CAI3983323.1"/>
    <property type="molecule type" value="Genomic_DNA"/>
</dbReference>
<name>A0A9P1C1Y2_9DINO</name>
<comment type="caution">
    <text evidence="3">The sequence shown here is derived from an EMBL/GenBank/DDBJ whole genome shotgun (WGS) entry which is preliminary data.</text>
</comment>
<feature type="domain" description="RNase H type-1" evidence="2">
    <location>
        <begin position="1300"/>
        <end position="1469"/>
    </location>
</feature>